<evidence type="ECO:0000313" key="3">
    <source>
        <dbReference type="EMBL" id="PWG82577.1"/>
    </source>
</evidence>
<comment type="caution">
    <text evidence="3">The sequence shown here is derived from an EMBL/GenBank/DDBJ whole genome shotgun (WGS) entry which is preliminary data.</text>
</comment>
<feature type="domain" description="Outer membrane protein beta-barrel" evidence="2">
    <location>
        <begin position="20"/>
        <end position="177"/>
    </location>
</feature>
<dbReference type="Pfam" id="PF13568">
    <property type="entry name" value="OMP_b-brl_2"/>
    <property type="match status" value="1"/>
</dbReference>
<name>A0A2U2PMF3_9SPHI</name>
<sequence>MKKIILLSCFFVALGATTYAQLPKLGFGIKGGLNIAKLKNDFADQQNRLGYNAGFWARVSTPAFFVQPELYLGTKGSEFENEISADRIAKGEVKFTTLDVPVLIGKRFGPDLLGVRVMAGPVISFMLSNDADFDTAYDDVTNISDYKNQAWGGQIGAGVDIASFSADLRYEVGFSNVSKSSKYDQKQNLWIVSLAYRIF</sequence>
<evidence type="ECO:0000256" key="1">
    <source>
        <dbReference type="SAM" id="SignalP"/>
    </source>
</evidence>
<reference evidence="3 4" key="1">
    <citation type="submission" date="2018-04" db="EMBL/GenBank/DDBJ databases">
        <title>Pedobacter chongqingensis sp. nov., isolated from a rottenly hemp rope.</title>
        <authorList>
            <person name="Cai Y."/>
        </authorList>
    </citation>
    <scope>NUCLEOTIDE SEQUENCE [LARGE SCALE GENOMIC DNA]</scope>
    <source>
        <strain evidence="3 4">FJ4-8</strain>
    </source>
</reference>
<dbReference type="Proteomes" id="UP000245647">
    <property type="component" value="Unassembled WGS sequence"/>
</dbReference>
<keyword evidence="4" id="KW-1185">Reference proteome</keyword>
<evidence type="ECO:0000259" key="2">
    <source>
        <dbReference type="Pfam" id="PF13568"/>
    </source>
</evidence>
<feature type="signal peptide" evidence="1">
    <location>
        <begin position="1"/>
        <end position="20"/>
    </location>
</feature>
<organism evidence="3 4">
    <name type="scientific">Pararcticibacter amylolyticus</name>
    <dbReference type="NCBI Taxonomy" id="2173175"/>
    <lineage>
        <taxon>Bacteria</taxon>
        <taxon>Pseudomonadati</taxon>
        <taxon>Bacteroidota</taxon>
        <taxon>Sphingobacteriia</taxon>
        <taxon>Sphingobacteriales</taxon>
        <taxon>Sphingobacteriaceae</taxon>
        <taxon>Pararcticibacter</taxon>
    </lineage>
</organism>
<dbReference type="RefSeq" id="WP_109413996.1">
    <property type="nucleotide sequence ID" value="NZ_QEAS01000001.1"/>
</dbReference>
<dbReference type="InterPro" id="IPR025665">
    <property type="entry name" value="Beta-barrel_OMP_2"/>
</dbReference>
<dbReference type="AlphaFoldDB" id="A0A2U2PMF3"/>
<feature type="chain" id="PRO_5015608175" evidence="1">
    <location>
        <begin position="21"/>
        <end position="199"/>
    </location>
</feature>
<protein>
    <submittedName>
        <fullName evidence="3">PorT family protein</fullName>
    </submittedName>
</protein>
<dbReference type="OrthoDB" id="753334at2"/>
<keyword evidence="1" id="KW-0732">Signal</keyword>
<proteinExistence type="predicted"/>
<dbReference type="EMBL" id="QEAS01000001">
    <property type="protein sequence ID" value="PWG82577.1"/>
    <property type="molecule type" value="Genomic_DNA"/>
</dbReference>
<gene>
    <name evidence="3" type="ORF">DDR33_01575</name>
</gene>
<accession>A0A2U2PMF3</accession>
<evidence type="ECO:0000313" key="4">
    <source>
        <dbReference type="Proteomes" id="UP000245647"/>
    </source>
</evidence>